<organism evidence="2 3">
    <name type="scientific">Dendrobium catenatum</name>
    <dbReference type="NCBI Taxonomy" id="906689"/>
    <lineage>
        <taxon>Eukaryota</taxon>
        <taxon>Viridiplantae</taxon>
        <taxon>Streptophyta</taxon>
        <taxon>Embryophyta</taxon>
        <taxon>Tracheophyta</taxon>
        <taxon>Spermatophyta</taxon>
        <taxon>Magnoliopsida</taxon>
        <taxon>Liliopsida</taxon>
        <taxon>Asparagales</taxon>
        <taxon>Orchidaceae</taxon>
        <taxon>Epidendroideae</taxon>
        <taxon>Malaxideae</taxon>
        <taxon>Dendrobiinae</taxon>
        <taxon>Dendrobium</taxon>
    </lineage>
</organism>
<feature type="region of interest" description="Disordered" evidence="1">
    <location>
        <begin position="515"/>
        <end position="540"/>
    </location>
</feature>
<name>A0A2I0WE38_9ASPA</name>
<sequence>MCEGFTQLLQASVFPYSFKCLFRFLGWLQGEVLQLKDMILCHHQKGEKGIQGLVEVICGRASSPSYGGKRRNTVVRVQYSKRKTQIFPTVSDTLRGSIMEASLDQLKSSVVWGFCFSFGYLVAFLRRAFLQMLYHSDPTCSSSKVSELRADERKSEQLKLQEVDPAVVSFGETQIPNFCIRDYVFATRSKNNHTSWPFSRRLLKLCLKHGVQDLLPPFEPASSVRDLFCKTSAAETEKNIGVNLSQNDNSRYLSEEDKRYDLINEDYEIGSTLTNQCAFERFSTQLGSEPVVQHCVLVLKPGAISETSRAEEIASTSTASDLMASKVCPVCKTFSSTSNTTLNAHMDQCLFMSSDATKIVDKTPKLLVKPTKKRLMEDIYATAPHCSLEDLDRRNGTSWATDLTSITPPIEANTVTKRLKFISQVDARDNRSEGAVYVDSNGIKLRILSKFNDAPQVISKNVFKPSKNINLVRDGKTSLVSQKKYFVWEKHLKKMKLKMKNKKLCSLKLLKNEAAPEVNHNEESHQEEESADQLSGEAEQTHMSCRTLTLQKWHCSKRSDLPKKICKSNFLKNMVKPGEFVSQITNLEMTNSASGTFSSAKRHFMKLSQTPKSKIEDFPANAPLQNLEPNEVKSLQGCSSKGTSMNVLRLKLAKASGALVTSKNSRNDDLFMGRKQNSADFPETNNRSTENRNLSQKTKKISTLSKSNVSTKMLRKNKRKREISSGSNEEQQRCVEASITSFLDDEISERCLLSGSCQCQDVKTKSSVSQNQNMGFIKFTRASSDKVDGGAIIAKSVNGEILPVLLLDLDDKTSQILPSKDCEKSMERVFLDKQNEKTSDKLENRGVKSQAGAASTESSACLTSHGDLAPDTPRQNCSIASAPVVPNQERNLAINREPSGSPVSSSSISPAFLNVSFTKASDRELLLKPLAARGNLGRYMADNEEAQLSDIEHNQQCKMDFTMNKSQLQSNYHHCCCSRQSIMASNMPTSKPKLIPNLHIGPSISAPFGAYSILHTDAGNITSLESPTGSIMTRSCSAVGSTSPSCGTPSQSSTNSILRLMGKNLMVTHNEESSNLLKIDSPAKDNNSAAPSLPSPLSFTSYVRAPNHENFPFAVCSPVPLMTNMQVRNNVNQSNMNHKAYVTKEVIVFDGSSNTDMMMRGTLLPVQASHTMFQGPYPYFLPQNQLLLREIGSTSSYLSNEGSSLEVPATLLPGPFLFRPPAATPLNPPLYTHRI</sequence>
<protein>
    <recommendedName>
        <fullName evidence="4">UBZ4-type domain-containing protein</fullName>
    </recommendedName>
</protein>
<dbReference type="Proteomes" id="UP000233837">
    <property type="component" value="Unassembled WGS sequence"/>
</dbReference>
<reference evidence="2 3" key="1">
    <citation type="journal article" date="2016" name="Sci. Rep.">
        <title>The Dendrobium catenatum Lindl. genome sequence provides insights into polysaccharide synthase, floral development and adaptive evolution.</title>
        <authorList>
            <person name="Zhang G.Q."/>
            <person name="Xu Q."/>
            <person name="Bian C."/>
            <person name="Tsai W.C."/>
            <person name="Yeh C.M."/>
            <person name="Liu K.W."/>
            <person name="Yoshida K."/>
            <person name="Zhang L.S."/>
            <person name="Chang S.B."/>
            <person name="Chen F."/>
            <person name="Shi Y."/>
            <person name="Su Y.Y."/>
            <person name="Zhang Y.Q."/>
            <person name="Chen L.J."/>
            <person name="Yin Y."/>
            <person name="Lin M."/>
            <person name="Huang H."/>
            <person name="Deng H."/>
            <person name="Wang Z.W."/>
            <person name="Zhu S.L."/>
            <person name="Zhao X."/>
            <person name="Deng C."/>
            <person name="Niu S.C."/>
            <person name="Huang J."/>
            <person name="Wang M."/>
            <person name="Liu G.H."/>
            <person name="Yang H.J."/>
            <person name="Xiao X.J."/>
            <person name="Hsiao Y.Y."/>
            <person name="Wu W.L."/>
            <person name="Chen Y.Y."/>
            <person name="Mitsuda N."/>
            <person name="Ohme-Takagi M."/>
            <person name="Luo Y.B."/>
            <person name="Van de Peer Y."/>
            <person name="Liu Z.J."/>
        </authorList>
    </citation>
    <scope>NUCLEOTIDE SEQUENCE [LARGE SCALE GENOMIC DNA]</scope>
    <source>
        <tissue evidence="2">The whole plant</tissue>
    </source>
</reference>
<accession>A0A2I0WE38</accession>
<evidence type="ECO:0000313" key="3">
    <source>
        <dbReference type="Proteomes" id="UP000233837"/>
    </source>
</evidence>
<feature type="compositionally biased region" description="Polar residues" evidence="1">
    <location>
        <begin position="852"/>
        <end position="862"/>
    </location>
</feature>
<feature type="compositionally biased region" description="Basic and acidic residues" evidence="1">
    <location>
        <begin position="519"/>
        <end position="528"/>
    </location>
</feature>
<evidence type="ECO:0000313" key="2">
    <source>
        <dbReference type="EMBL" id="PKU73938.1"/>
    </source>
</evidence>
<reference evidence="2 3" key="2">
    <citation type="journal article" date="2017" name="Nature">
        <title>The Apostasia genome and the evolution of orchids.</title>
        <authorList>
            <person name="Zhang G.Q."/>
            <person name="Liu K.W."/>
            <person name="Li Z."/>
            <person name="Lohaus R."/>
            <person name="Hsiao Y.Y."/>
            <person name="Niu S.C."/>
            <person name="Wang J.Y."/>
            <person name="Lin Y.C."/>
            <person name="Xu Q."/>
            <person name="Chen L.J."/>
            <person name="Yoshida K."/>
            <person name="Fujiwara S."/>
            <person name="Wang Z.W."/>
            <person name="Zhang Y.Q."/>
            <person name="Mitsuda N."/>
            <person name="Wang M."/>
            <person name="Liu G.H."/>
            <person name="Pecoraro L."/>
            <person name="Huang H.X."/>
            <person name="Xiao X.J."/>
            <person name="Lin M."/>
            <person name="Wu X.Y."/>
            <person name="Wu W.L."/>
            <person name="Chen Y.Y."/>
            <person name="Chang S.B."/>
            <person name="Sakamoto S."/>
            <person name="Ohme-Takagi M."/>
            <person name="Yagi M."/>
            <person name="Zeng S.J."/>
            <person name="Shen C.Y."/>
            <person name="Yeh C.M."/>
            <person name="Luo Y.B."/>
            <person name="Tsai W.C."/>
            <person name="Van de Peer Y."/>
            <person name="Liu Z.J."/>
        </authorList>
    </citation>
    <scope>NUCLEOTIDE SEQUENCE [LARGE SCALE GENOMIC DNA]</scope>
    <source>
        <tissue evidence="2">The whole plant</tissue>
    </source>
</reference>
<feature type="compositionally biased region" description="Basic and acidic residues" evidence="1">
    <location>
        <begin position="833"/>
        <end position="846"/>
    </location>
</feature>
<feature type="compositionally biased region" description="Polar residues" evidence="1">
    <location>
        <begin position="675"/>
        <end position="711"/>
    </location>
</feature>
<dbReference type="EMBL" id="KZ502713">
    <property type="protein sequence ID" value="PKU73938.1"/>
    <property type="molecule type" value="Genomic_DNA"/>
</dbReference>
<gene>
    <name evidence="2" type="ORF">MA16_Dca021437</name>
</gene>
<proteinExistence type="predicted"/>
<feature type="region of interest" description="Disordered" evidence="1">
    <location>
        <begin position="833"/>
        <end position="875"/>
    </location>
</feature>
<dbReference type="PANTHER" id="PTHR35767">
    <property type="entry name" value="HAPLESS PROTEIN"/>
    <property type="match status" value="1"/>
</dbReference>
<dbReference type="AlphaFoldDB" id="A0A2I0WE38"/>
<dbReference type="PANTHER" id="PTHR35767:SF1">
    <property type="entry name" value="HAPLESS PROTEIN"/>
    <property type="match status" value="1"/>
</dbReference>
<evidence type="ECO:0000256" key="1">
    <source>
        <dbReference type="SAM" id="MobiDB-lite"/>
    </source>
</evidence>
<evidence type="ECO:0008006" key="4">
    <source>
        <dbReference type="Google" id="ProtNLM"/>
    </source>
</evidence>
<keyword evidence="3" id="KW-1185">Reference proteome</keyword>
<feature type="region of interest" description="Disordered" evidence="1">
    <location>
        <begin position="668"/>
        <end position="730"/>
    </location>
</feature>